<evidence type="ECO:0000313" key="1">
    <source>
        <dbReference type="EMBL" id="MFC7279827.1"/>
    </source>
</evidence>
<dbReference type="EMBL" id="JBHTBJ010000061">
    <property type="protein sequence ID" value="MFC7279827.1"/>
    <property type="molecule type" value="Genomic_DNA"/>
</dbReference>
<name>A0ABW2I4K6_9ACTN</name>
<gene>
    <name evidence="1" type="ORF">ACFQS1_38210</name>
</gene>
<evidence type="ECO:0000313" key="2">
    <source>
        <dbReference type="Proteomes" id="UP001596548"/>
    </source>
</evidence>
<dbReference type="RefSeq" id="WP_378977521.1">
    <property type="nucleotide sequence ID" value="NZ_JBHTBJ010000061.1"/>
</dbReference>
<sequence length="144" mass="15511">MDGDQVLRLVAEREAAARAEWLRLEQEAAQITALIEGCRREVERLAITREVLSGLVTAPEDPVPAASDANPVGDFAGRLLRVLAEVGRPMRCREVVAVLGEDPSVARHGERVRHRLKKLAAAGLARELEPGLFTLADDSGSPSG</sequence>
<keyword evidence="2" id="KW-1185">Reference proteome</keyword>
<accession>A0ABW2I4K6</accession>
<reference evidence="2" key="1">
    <citation type="journal article" date="2019" name="Int. J. Syst. Evol. Microbiol.">
        <title>The Global Catalogue of Microorganisms (GCM) 10K type strain sequencing project: providing services to taxonomists for standard genome sequencing and annotation.</title>
        <authorList>
            <consortium name="The Broad Institute Genomics Platform"/>
            <consortium name="The Broad Institute Genome Sequencing Center for Infectious Disease"/>
            <person name="Wu L."/>
            <person name="Ma J."/>
        </authorList>
    </citation>
    <scope>NUCLEOTIDE SEQUENCE [LARGE SCALE GENOMIC DNA]</scope>
    <source>
        <strain evidence="2">XZYJT-10</strain>
    </source>
</reference>
<comment type="caution">
    <text evidence="1">The sequence shown here is derived from an EMBL/GenBank/DDBJ whole genome shotgun (WGS) entry which is preliminary data.</text>
</comment>
<proteinExistence type="predicted"/>
<organism evidence="1 2">
    <name type="scientific">Paractinoplanes rhizophilus</name>
    <dbReference type="NCBI Taxonomy" id="1416877"/>
    <lineage>
        <taxon>Bacteria</taxon>
        <taxon>Bacillati</taxon>
        <taxon>Actinomycetota</taxon>
        <taxon>Actinomycetes</taxon>
        <taxon>Micromonosporales</taxon>
        <taxon>Micromonosporaceae</taxon>
        <taxon>Paractinoplanes</taxon>
    </lineage>
</organism>
<dbReference type="Proteomes" id="UP001596548">
    <property type="component" value="Unassembled WGS sequence"/>
</dbReference>
<protein>
    <submittedName>
        <fullName evidence="1">Uncharacterized protein</fullName>
    </submittedName>
</protein>